<dbReference type="AlphaFoldDB" id="A0A843WVH1"/>
<protein>
    <submittedName>
        <fullName evidence="1">Uncharacterized protein</fullName>
    </submittedName>
</protein>
<reference evidence="1" key="1">
    <citation type="submission" date="2017-07" db="EMBL/GenBank/DDBJ databases">
        <title>Taro Niue Genome Assembly and Annotation.</title>
        <authorList>
            <person name="Atibalentja N."/>
            <person name="Keating K."/>
            <person name="Fields C.J."/>
        </authorList>
    </citation>
    <scope>NUCLEOTIDE SEQUENCE</scope>
    <source>
        <strain evidence="1">Niue_2</strain>
        <tissue evidence="1">Leaf</tissue>
    </source>
</reference>
<evidence type="ECO:0000313" key="2">
    <source>
        <dbReference type="Proteomes" id="UP000652761"/>
    </source>
</evidence>
<name>A0A843WVH1_COLES</name>
<proteinExistence type="predicted"/>
<sequence length="102" mass="11469">MWTSVWVNVKGACRQPVVGGHRCCRLHGIRGQQTVKRGLMGQRTMRGWAKSCVYKCPSETSDLAREQSGLKGWCLGKQRTRRFDERPSPRVGILASQPNELG</sequence>
<evidence type="ECO:0000313" key="1">
    <source>
        <dbReference type="EMBL" id="MQM14532.1"/>
    </source>
</evidence>
<gene>
    <name evidence="1" type="ORF">Taro_047465</name>
</gene>
<keyword evidence="2" id="KW-1185">Reference proteome</keyword>
<dbReference type="Proteomes" id="UP000652761">
    <property type="component" value="Unassembled WGS sequence"/>
</dbReference>
<comment type="caution">
    <text evidence="1">The sequence shown here is derived from an EMBL/GenBank/DDBJ whole genome shotgun (WGS) entry which is preliminary data.</text>
</comment>
<accession>A0A843WVH1</accession>
<organism evidence="1 2">
    <name type="scientific">Colocasia esculenta</name>
    <name type="common">Wild taro</name>
    <name type="synonym">Arum esculentum</name>
    <dbReference type="NCBI Taxonomy" id="4460"/>
    <lineage>
        <taxon>Eukaryota</taxon>
        <taxon>Viridiplantae</taxon>
        <taxon>Streptophyta</taxon>
        <taxon>Embryophyta</taxon>
        <taxon>Tracheophyta</taxon>
        <taxon>Spermatophyta</taxon>
        <taxon>Magnoliopsida</taxon>
        <taxon>Liliopsida</taxon>
        <taxon>Araceae</taxon>
        <taxon>Aroideae</taxon>
        <taxon>Colocasieae</taxon>
        <taxon>Colocasia</taxon>
    </lineage>
</organism>
<dbReference type="EMBL" id="NMUH01006129">
    <property type="protein sequence ID" value="MQM14532.1"/>
    <property type="molecule type" value="Genomic_DNA"/>
</dbReference>